<evidence type="ECO:0000313" key="2">
    <source>
        <dbReference type="Proteomes" id="UP001057279"/>
    </source>
</evidence>
<accession>A0ACB9UPM0</accession>
<gene>
    <name evidence="1" type="ORF">MJG53_011858</name>
</gene>
<dbReference type="EMBL" id="CM043038">
    <property type="protein sequence ID" value="KAI4575655.1"/>
    <property type="molecule type" value="Genomic_DNA"/>
</dbReference>
<dbReference type="Proteomes" id="UP001057279">
    <property type="component" value="Linkage Group LG13"/>
</dbReference>
<reference evidence="1" key="1">
    <citation type="submission" date="2022-03" db="EMBL/GenBank/DDBJ databases">
        <title>Genomic analyses of argali, domestic sheep and their hybrids provide insights into chromosomal evolution, heterosis and genetic basis of agronomic traits.</title>
        <authorList>
            <person name="Li M."/>
        </authorList>
    </citation>
    <scope>NUCLEOTIDE SEQUENCE</scope>
    <source>
        <strain evidence="1">F1 hybrid</strain>
    </source>
</reference>
<name>A0ACB9UPM0_9CETA</name>
<protein>
    <submittedName>
        <fullName evidence="1">Uncharacterized protein</fullName>
    </submittedName>
</protein>
<comment type="caution">
    <text evidence="1">The sequence shown here is derived from an EMBL/GenBank/DDBJ whole genome shotgun (WGS) entry which is preliminary data.</text>
</comment>
<proteinExistence type="predicted"/>
<evidence type="ECO:0000313" key="1">
    <source>
        <dbReference type="EMBL" id="KAI4575655.1"/>
    </source>
</evidence>
<keyword evidence="2" id="KW-1185">Reference proteome</keyword>
<organism evidence="1 2">
    <name type="scientific">Ovis ammon polii x Ovis aries</name>
    <dbReference type="NCBI Taxonomy" id="2918886"/>
    <lineage>
        <taxon>Eukaryota</taxon>
        <taxon>Metazoa</taxon>
        <taxon>Chordata</taxon>
        <taxon>Craniata</taxon>
        <taxon>Vertebrata</taxon>
        <taxon>Euteleostomi</taxon>
        <taxon>Mammalia</taxon>
        <taxon>Eutheria</taxon>
        <taxon>Laurasiatheria</taxon>
        <taxon>Artiodactyla</taxon>
        <taxon>Ruminantia</taxon>
        <taxon>Pecora</taxon>
        <taxon>Bovidae</taxon>
        <taxon>Caprinae</taxon>
        <taxon>Ovis</taxon>
    </lineage>
</organism>
<sequence>MRGRPAWPGRVSASSPDGGPTQSTTLWWPVSIKMKTQERRLPTPALTLSTCSSSALIFLSPQLLASLHLPLCPLWGLSPSPQLDAWPGQPSPPLGSLSDHQPS</sequence>